<dbReference type="PANTHER" id="PTHR11592">
    <property type="entry name" value="GLUTATHIONE PEROXIDASE"/>
    <property type="match status" value="1"/>
</dbReference>
<comment type="similarity">
    <text evidence="1 4">Belongs to the glutathione peroxidase family.</text>
</comment>
<dbReference type="PANTHER" id="PTHR11592:SF78">
    <property type="entry name" value="GLUTATHIONE PEROXIDASE"/>
    <property type="match status" value="1"/>
</dbReference>
<dbReference type="PROSITE" id="PS51355">
    <property type="entry name" value="GLUTATHIONE_PEROXID_3"/>
    <property type="match status" value="1"/>
</dbReference>
<dbReference type="PROSITE" id="PS00763">
    <property type="entry name" value="GLUTATHIONE_PEROXID_2"/>
    <property type="match status" value="1"/>
</dbReference>
<reference evidence="5 6" key="1">
    <citation type="journal article" date="2023" name="Commun. Biol.">
        <title>Genome analysis of Parmales, the sister group of diatoms, reveals the evolutionary specialization of diatoms from phago-mixotrophs to photoautotrophs.</title>
        <authorList>
            <person name="Ban H."/>
            <person name="Sato S."/>
            <person name="Yoshikawa S."/>
            <person name="Yamada K."/>
            <person name="Nakamura Y."/>
            <person name="Ichinomiya M."/>
            <person name="Sato N."/>
            <person name="Blanc-Mathieu R."/>
            <person name="Endo H."/>
            <person name="Kuwata A."/>
            <person name="Ogata H."/>
        </authorList>
    </citation>
    <scope>NUCLEOTIDE SEQUENCE [LARGE SCALE GENOMIC DNA]</scope>
</reference>
<evidence type="ECO:0000313" key="6">
    <source>
        <dbReference type="Proteomes" id="UP001165060"/>
    </source>
</evidence>
<keyword evidence="6" id="KW-1185">Reference proteome</keyword>
<dbReference type="SUPFAM" id="SSF52833">
    <property type="entry name" value="Thioredoxin-like"/>
    <property type="match status" value="1"/>
</dbReference>
<evidence type="ECO:0000256" key="3">
    <source>
        <dbReference type="ARBA" id="ARBA00023002"/>
    </source>
</evidence>
<dbReference type="PRINTS" id="PR01011">
    <property type="entry name" value="GLUTPROXDASE"/>
</dbReference>
<dbReference type="Pfam" id="PF00255">
    <property type="entry name" value="GSHPx"/>
    <property type="match status" value="1"/>
</dbReference>
<proteinExistence type="inferred from homology"/>
<keyword evidence="3 4" id="KW-0560">Oxidoreductase</keyword>
<dbReference type="InterPro" id="IPR029760">
    <property type="entry name" value="GPX_CS"/>
</dbReference>
<evidence type="ECO:0000313" key="5">
    <source>
        <dbReference type="EMBL" id="GMI34070.1"/>
    </source>
</evidence>
<evidence type="ECO:0000256" key="4">
    <source>
        <dbReference type="RuleBase" id="RU000499"/>
    </source>
</evidence>
<dbReference type="EMBL" id="BRYB01000616">
    <property type="protein sequence ID" value="GMI34070.1"/>
    <property type="molecule type" value="Genomic_DNA"/>
</dbReference>
<comment type="caution">
    <text evidence="5">The sequence shown here is derived from an EMBL/GenBank/DDBJ whole genome shotgun (WGS) entry which is preliminary data.</text>
</comment>
<dbReference type="InterPro" id="IPR000889">
    <property type="entry name" value="Glutathione_peroxidase"/>
</dbReference>
<dbReference type="Gene3D" id="3.40.30.10">
    <property type="entry name" value="Glutaredoxin"/>
    <property type="match status" value="1"/>
</dbReference>
<keyword evidence="2 4" id="KW-0575">Peroxidase</keyword>
<sequence length="176" mass="19092">MLKSILGAGSKLIYGTEVPTTKTAFATCSAPNMAGEEVPMSTFCPGNGLIKLYNAHHARGFRILAFPCNQFAAQEPKSHEDILKFAASKDGADKKFDWFAKGCVNGKKTCEPFSMLKTALPNEDGSRDVGWNFAKFVVGADGTPAARFSPKQHPMEMEETILRLLDEKEAREAGGS</sequence>
<dbReference type="InterPro" id="IPR036249">
    <property type="entry name" value="Thioredoxin-like_sf"/>
</dbReference>
<gene>
    <name evidence="5" type="ORF">TeGR_g8482</name>
</gene>
<dbReference type="Proteomes" id="UP001165060">
    <property type="component" value="Unassembled WGS sequence"/>
</dbReference>
<evidence type="ECO:0000256" key="2">
    <source>
        <dbReference type="ARBA" id="ARBA00022559"/>
    </source>
</evidence>
<name>A0ABQ6MWP6_9STRA</name>
<accession>A0ABQ6MWP6</accession>
<evidence type="ECO:0000256" key="1">
    <source>
        <dbReference type="ARBA" id="ARBA00006926"/>
    </source>
</evidence>
<protein>
    <recommendedName>
        <fullName evidence="4">Glutathione peroxidase</fullName>
    </recommendedName>
</protein>
<organism evidence="5 6">
    <name type="scientific">Tetraparma gracilis</name>
    <dbReference type="NCBI Taxonomy" id="2962635"/>
    <lineage>
        <taxon>Eukaryota</taxon>
        <taxon>Sar</taxon>
        <taxon>Stramenopiles</taxon>
        <taxon>Ochrophyta</taxon>
        <taxon>Bolidophyceae</taxon>
        <taxon>Parmales</taxon>
        <taxon>Triparmaceae</taxon>
        <taxon>Tetraparma</taxon>
    </lineage>
</organism>